<dbReference type="InterPro" id="IPR012337">
    <property type="entry name" value="RNaseH-like_sf"/>
</dbReference>
<sequence>MKFNGKETVGFDKTKLECYNCHRRGHFARECRAPRNQGNRHGDKTIRVVPVETSTNALVVTDGMGYDWSYQAEEGPTDFALMAYSSPGSSSSSSSDTKVSTCSKACLKSYESLKEQFDKQKEQFNKDNLEIIGYQLGLESLEARIVVHQKNEAVFEENIAFLKYDVQNLTKLVNSQISAKDKTGLGYDAQMNESEIVHIPPPFTGNYMPPIPDLSFAGLDDSVFKSKVSETITSKDSLEKSKAIRSSALIIEDWESDSDNDCVFRPSAVQTKPKFVKINFVKSDENVKLVNKEDTPRVNTVTTVGQKAVVRTAEGNKDNDVKSSSCNPQYALQDEGIFDSGSTNGGKISGKDKIKTGKLEFKDVYFVKELKFNFFSVLQMCGKKNSVLFTKTECLILSPDFKLLDESQVLLKVPRQNNMYSFNLKNVVPSGGLPSKLFENDHTCVACQKGKQHKASYKTKLVSSISQPLQMLHMDLFGPTFVKSLNNNMYCLVVTDDFSRCDNGTEFKNHEMNQFCQMKGIKREFSVARTPQQNGVAERKNRTLIENRVLITKPHNKIPYELLIGRSPNLDFMRPFGCLVTILNTLDNLGKFEGKADEGLLVRYSVNSKAFRVFNTRTKKVEENLHIKFLKNKPNVVGSGPEWLFDIDSLTKSMNYKPEKASDHDYILLLIMSSNSPHSSSIQSSDDKDTDEVPGKGDESENEASRSDDQEMIVDTGIFDSAYDDEDVGAEADLNNLETTINVSPIPTTRIHKDHPKEQIIGDPNLATQRRRMINFSEDNAMVSYISKQRRTNHKDYQNCLFACFLSQIDPKKVIQALTDPSRIEAMQEELLQFKLQKFWTLVDLPKGKRAIGTKWLYRNKKDKKGIVVRNKARLVAQGYTQEEGIDYDEVFAPVARIEAIRCMCLGFEDPQFPDKVYKVEKALYGLHQAPKAWYETLSTYLLENGFRRGTIDKTLFIKKDKDDAQEIPDEFEQMMHKKSHGVIAMKVLCGV</sequence>
<keyword evidence="3" id="KW-0862">Zinc</keyword>
<dbReference type="Pfam" id="PF25597">
    <property type="entry name" value="SH3_retrovirus"/>
    <property type="match status" value="1"/>
</dbReference>
<evidence type="ECO:0000256" key="1">
    <source>
        <dbReference type="ARBA" id="ARBA00022723"/>
    </source>
</evidence>
<keyword evidence="3" id="KW-0863">Zinc-finger</keyword>
<evidence type="ECO:0000256" key="5">
    <source>
        <dbReference type="SAM" id="MobiDB-lite"/>
    </source>
</evidence>
<dbReference type="Pfam" id="PF07727">
    <property type="entry name" value="RVT_2"/>
    <property type="match status" value="2"/>
</dbReference>
<comment type="caution">
    <text evidence="8">The sequence shown here is derived from an EMBL/GenBank/DDBJ whole genome shotgun (WGS) entry which is preliminary data.</text>
</comment>
<dbReference type="InterPro" id="IPR036397">
    <property type="entry name" value="RNaseH_sf"/>
</dbReference>
<reference evidence="8" key="1">
    <citation type="journal article" date="2022" name="Int. J. Mol. Sci.">
        <title>Draft Genome of Tanacetum Coccineum: Genomic Comparison of Closely Related Tanacetum-Family Plants.</title>
        <authorList>
            <person name="Yamashiro T."/>
            <person name="Shiraishi A."/>
            <person name="Nakayama K."/>
            <person name="Satake H."/>
        </authorList>
    </citation>
    <scope>NUCLEOTIDE SEQUENCE</scope>
</reference>
<dbReference type="SUPFAM" id="SSF53098">
    <property type="entry name" value="Ribonuclease H-like"/>
    <property type="match status" value="1"/>
</dbReference>
<reference evidence="8" key="2">
    <citation type="submission" date="2022-01" db="EMBL/GenBank/DDBJ databases">
        <authorList>
            <person name="Yamashiro T."/>
            <person name="Shiraishi A."/>
            <person name="Satake H."/>
            <person name="Nakayama K."/>
        </authorList>
    </citation>
    <scope>NUCLEOTIDE SEQUENCE</scope>
</reference>
<organism evidence="8 9">
    <name type="scientific">Tanacetum coccineum</name>
    <dbReference type="NCBI Taxonomy" id="301880"/>
    <lineage>
        <taxon>Eukaryota</taxon>
        <taxon>Viridiplantae</taxon>
        <taxon>Streptophyta</taxon>
        <taxon>Embryophyta</taxon>
        <taxon>Tracheophyta</taxon>
        <taxon>Spermatophyta</taxon>
        <taxon>Magnoliopsida</taxon>
        <taxon>eudicotyledons</taxon>
        <taxon>Gunneridae</taxon>
        <taxon>Pentapetalae</taxon>
        <taxon>asterids</taxon>
        <taxon>campanulids</taxon>
        <taxon>Asterales</taxon>
        <taxon>Asteraceae</taxon>
        <taxon>Asteroideae</taxon>
        <taxon>Anthemideae</taxon>
        <taxon>Anthemidinae</taxon>
        <taxon>Tanacetum</taxon>
    </lineage>
</organism>
<evidence type="ECO:0000259" key="6">
    <source>
        <dbReference type="PROSITE" id="PS50158"/>
    </source>
</evidence>
<dbReference type="Proteomes" id="UP001151760">
    <property type="component" value="Unassembled WGS sequence"/>
</dbReference>
<dbReference type="PROSITE" id="PS50994">
    <property type="entry name" value="INTEGRASE"/>
    <property type="match status" value="1"/>
</dbReference>
<name>A0ABQ5C2H1_9ASTR</name>
<keyword evidence="1" id="KW-0479">Metal-binding</keyword>
<protein>
    <submittedName>
        <fullName evidence="8">Ribonuclease H-like domain-containing protein</fullName>
    </submittedName>
</protein>
<dbReference type="InterPro" id="IPR039537">
    <property type="entry name" value="Retrotran_Ty1/copia-like"/>
</dbReference>
<dbReference type="InterPro" id="IPR036875">
    <property type="entry name" value="Znf_CCHC_sf"/>
</dbReference>
<dbReference type="SUPFAM" id="SSF57756">
    <property type="entry name" value="Retrovirus zinc finger-like domains"/>
    <property type="match status" value="1"/>
</dbReference>
<evidence type="ECO:0000313" key="9">
    <source>
        <dbReference type="Proteomes" id="UP001151760"/>
    </source>
</evidence>
<feature type="compositionally biased region" description="Basic and acidic residues" evidence="5">
    <location>
        <begin position="685"/>
        <end position="709"/>
    </location>
</feature>
<dbReference type="InterPro" id="IPR013103">
    <property type="entry name" value="RVT_2"/>
</dbReference>
<evidence type="ECO:0000256" key="3">
    <source>
        <dbReference type="PROSITE-ProRule" id="PRU00047"/>
    </source>
</evidence>
<evidence type="ECO:0000256" key="4">
    <source>
        <dbReference type="SAM" id="Coils"/>
    </source>
</evidence>
<accession>A0ABQ5C2H1</accession>
<evidence type="ECO:0000259" key="7">
    <source>
        <dbReference type="PROSITE" id="PS50994"/>
    </source>
</evidence>
<dbReference type="InterPro" id="IPR057670">
    <property type="entry name" value="SH3_retrovirus"/>
</dbReference>
<feature type="domain" description="CCHC-type" evidence="6">
    <location>
        <begin position="18"/>
        <end position="32"/>
    </location>
</feature>
<dbReference type="PANTHER" id="PTHR42648">
    <property type="entry name" value="TRANSPOSASE, PUTATIVE-RELATED"/>
    <property type="match status" value="1"/>
</dbReference>
<dbReference type="InterPro" id="IPR001584">
    <property type="entry name" value="Integrase_cat-core"/>
</dbReference>
<dbReference type="InterPro" id="IPR001878">
    <property type="entry name" value="Znf_CCHC"/>
</dbReference>
<dbReference type="PANTHER" id="PTHR42648:SF32">
    <property type="entry name" value="RIBONUCLEASE H-LIKE DOMAIN, GAG-PRE-INTEGRASE DOMAIN PROTEIN-RELATED"/>
    <property type="match status" value="1"/>
</dbReference>
<keyword evidence="2" id="KW-0378">Hydrolase</keyword>
<feature type="coiled-coil region" evidence="4">
    <location>
        <begin position="107"/>
        <end position="158"/>
    </location>
</feature>
<evidence type="ECO:0000313" key="8">
    <source>
        <dbReference type="EMBL" id="GJT19269.1"/>
    </source>
</evidence>
<dbReference type="PROSITE" id="PS50158">
    <property type="entry name" value="ZF_CCHC"/>
    <property type="match status" value="1"/>
</dbReference>
<evidence type="ECO:0000256" key="2">
    <source>
        <dbReference type="ARBA" id="ARBA00022801"/>
    </source>
</evidence>
<dbReference type="Gene3D" id="4.10.60.10">
    <property type="entry name" value="Zinc finger, CCHC-type"/>
    <property type="match status" value="1"/>
</dbReference>
<keyword evidence="4" id="KW-0175">Coiled coil</keyword>
<dbReference type="EMBL" id="BQNB010013703">
    <property type="protein sequence ID" value="GJT19269.1"/>
    <property type="molecule type" value="Genomic_DNA"/>
</dbReference>
<feature type="domain" description="Integrase catalytic" evidence="7">
    <location>
        <begin position="430"/>
        <end position="546"/>
    </location>
</feature>
<proteinExistence type="predicted"/>
<feature type="region of interest" description="Disordered" evidence="5">
    <location>
        <begin position="678"/>
        <end position="711"/>
    </location>
</feature>
<dbReference type="Gene3D" id="3.30.420.10">
    <property type="entry name" value="Ribonuclease H-like superfamily/Ribonuclease H"/>
    <property type="match status" value="1"/>
</dbReference>
<dbReference type="SMART" id="SM00343">
    <property type="entry name" value="ZnF_C2HC"/>
    <property type="match status" value="1"/>
</dbReference>
<keyword evidence="9" id="KW-1185">Reference proteome</keyword>
<gene>
    <name evidence="8" type="ORF">Tco_0877975</name>
</gene>